<dbReference type="PANTHER" id="PTHR30121:SF6">
    <property type="entry name" value="SLR6007 PROTEIN"/>
    <property type="match status" value="1"/>
</dbReference>
<keyword evidence="5" id="KW-1185">Reference proteome</keyword>
<dbReference type="CDD" id="cd01127">
    <property type="entry name" value="TrwB_TraG_TraD_VirD4"/>
    <property type="match status" value="1"/>
</dbReference>
<protein>
    <recommendedName>
        <fullName evidence="3">Helicase HerA central domain-containing protein</fullName>
    </recommendedName>
</protein>
<dbReference type="Gene3D" id="3.40.50.300">
    <property type="entry name" value="P-loop containing nucleotide triphosphate hydrolases"/>
    <property type="match status" value="2"/>
</dbReference>
<dbReference type="Pfam" id="PF01935">
    <property type="entry name" value="DUF87"/>
    <property type="match status" value="1"/>
</dbReference>
<keyword evidence="1" id="KW-0175">Coiled coil</keyword>
<dbReference type="RefSeq" id="WP_092049687.1">
    <property type="nucleotide sequence ID" value="NZ_FOQD01000006.1"/>
</dbReference>
<evidence type="ECO:0000313" key="4">
    <source>
        <dbReference type="EMBL" id="SFI19544.1"/>
    </source>
</evidence>
<feature type="coiled-coil region" evidence="1">
    <location>
        <begin position="731"/>
        <end position="769"/>
    </location>
</feature>
<dbReference type="SUPFAM" id="SSF52540">
    <property type="entry name" value="P-loop containing nucleoside triphosphate hydrolases"/>
    <property type="match status" value="1"/>
</dbReference>
<dbReference type="PANTHER" id="PTHR30121">
    <property type="entry name" value="UNCHARACTERIZED PROTEIN YJGR-RELATED"/>
    <property type="match status" value="1"/>
</dbReference>
<name>A0A1I3G7Z9_9PLAN</name>
<dbReference type="Proteomes" id="UP000199518">
    <property type="component" value="Unassembled WGS sequence"/>
</dbReference>
<feature type="domain" description="Helicase HerA central" evidence="3">
    <location>
        <begin position="27"/>
        <end position="92"/>
    </location>
</feature>
<evidence type="ECO:0000313" key="5">
    <source>
        <dbReference type="Proteomes" id="UP000199518"/>
    </source>
</evidence>
<dbReference type="AlphaFoldDB" id="A0A1I3G7Z9"/>
<evidence type="ECO:0000259" key="3">
    <source>
        <dbReference type="Pfam" id="PF01935"/>
    </source>
</evidence>
<dbReference type="EMBL" id="FOQD01000006">
    <property type="protein sequence ID" value="SFI19544.1"/>
    <property type="molecule type" value="Genomic_DNA"/>
</dbReference>
<reference evidence="5" key="1">
    <citation type="submission" date="2016-10" db="EMBL/GenBank/DDBJ databases">
        <authorList>
            <person name="Varghese N."/>
            <person name="Submissions S."/>
        </authorList>
    </citation>
    <scope>NUCLEOTIDE SEQUENCE [LARGE SCALE GENOMIC DNA]</scope>
    <source>
        <strain evidence="5">DSM 26348</strain>
    </source>
</reference>
<feature type="compositionally biased region" description="Low complexity" evidence="2">
    <location>
        <begin position="474"/>
        <end position="499"/>
    </location>
</feature>
<dbReference type="OrthoDB" id="9758751at2"/>
<evidence type="ECO:0000256" key="2">
    <source>
        <dbReference type="SAM" id="MobiDB-lite"/>
    </source>
</evidence>
<gene>
    <name evidence="4" type="ORF">SAMN05421753_106228</name>
</gene>
<feature type="coiled-coil region" evidence="1">
    <location>
        <begin position="644"/>
        <end position="687"/>
    </location>
</feature>
<evidence type="ECO:0000256" key="1">
    <source>
        <dbReference type="SAM" id="Coils"/>
    </source>
</evidence>
<organism evidence="4 5">
    <name type="scientific">Planctomicrobium piriforme</name>
    <dbReference type="NCBI Taxonomy" id="1576369"/>
    <lineage>
        <taxon>Bacteria</taxon>
        <taxon>Pseudomonadati</taxon>
        <taxon>Planctomycetota</taxon>
        <taxon>Planctomycetia</taxon>
        <taxon>Planctomycetales</taxon>
        <taxon>Planctomycetaceae</taxon>
        <taxon>Planctomicrobium</taxon>
    </lineage>
</organism>
<feature type="region of interest" description="Disordered" evidence="2">
    <location>
        <begin position="470"/>
        <end position="503"/>
    </location>
</feature>
<dbReference type="InterPro" id="IPR027417">
    <property type="entry name" value="P-loop_NTPase"/>
</dbReference>
<accession>A0A1I3G7Z9</accession>
<sequence length="820" mass="89933">MYDYEKLGVFYLGRGYDMSSGQTAPEPVLYDAKDLTTHAVIVGMTGSGKTGLGITLLEEAAIDNIPAIVIDPKGDLGNLMLTFPNLQPADFAPWIEPADALRQGQTVDECAAQRATQWKAGLAEWDQPVDRIARLRAAAEVAIYTPGSDAGRQLTVLKSLDAPPQAIRDSSDALRERTSTTVSGLLTLLGIDADPLRSREHILLSNILEQAWKAGRNLDLPQLIREIQSPPFTQIGVMDLESIMPVADRRQLAMTVNNVLASPAFASWTQGERLDIQKLLYTSEGRPRLAIISVAHLSDQERMFFITILLNEFLTWMRSQPGTSSLRALLYMDEVFGYLPPTANPPSKLPLLTLLKQARAFGVGLILATQNPVDLDYKALSNAGTWFLGRLQTERDKARMLDGLEGASATAGVAFDRKRIETILSGLKNRVFLMNNVHEDEPIVFQTRWALSYLRGPLTREQIRSLMEKQKPVATAPATAATPTATSSSPGGTTESAAAPPILPSEIRQRHIPVARNVSRTAGIVYRPAVLGLGRAHYVDSKLGVDVWEDVARLVVLHGDSVAKDPWDDSEAVAVKSLQNDDPAADARYAPLPSECQRATSYKNWTSTFKAYLYRAVTLPLNYCPQLDVYAEPGTSVGDFRAKLVHAARERRDLEIEKLKKKNEPAIARLKEKARKAQQKVEVEQQQANSATMSAAMTFGSSVLGALFGRKKLSAANAGRATTSFRAATRAADQRGDIKRAEANKQAVEEDLTQQEEDFAAQIDQLKESFTEDQLTVETSAVKPRKSDLMIDEVTLVWLPFAVSANGTLTPAFDSELLQS</sequence>
<dbReference type="InterPro" id="IPR002789">
    <property type="entry name" value="HerA_central"/>
</dbReference>
<dbReference type="InterPro" id="IPR051162">
    <property type="entry name" value="T4SS_component"/>
</dbReference>
<proteinExistence type="predicted"/>